<dbReference type="PANTHER" id="PTHR22946">
    <property type="entry name" value="DIENELACTONE HYDROLASE DOMAIN-CONTAINING PROTEIN-RELATED"/>
    <property type="match status" value="1"/>
</dbReference>
<dbReference type="InterPro" id="IPR029058">
    <property type="entry name" value="AB_hydrolase_fold"/>
</dbReference>
<comment type="caution">
    <text evidence="2">The sequence shown here is derived from an EMBL/GenBank/DDBJ whole genome shotgun (WGS) entry which is preliminary data.</text>
</comment>
<feature type="chain" id="PRO_5045084866" evidence="1">
    <location>
        <begin position="17"/>
        <end position="789"/>
    </location>
</feature>
<dbReference type="Gene3D" id="3.40.50.1820">
    <property type="entry name" value="alpha/beta hydrolase"/>
    <property type="match status" value="2"/>
</dbReference>
<dbReference type="InterPro" id="IPR050261">
    <property type="entry name" value="FrsA_esterase"/>
</dbReference>
<gene>
    <name evidence="2" type="ORF">CCMP2556_LOCUS27463</name>
</gene>
<organism evidence="2 3">
    <name type="scientific">Durusdinium trenchii</name>
    <dbReference type="NCBI Taxonomy" id="1381693"/>
    <lineage>
        <taxon>Eukaryota</taxon>
        <taxon>Sar</taxon>
        <taxon>Alveolata</taxon>
        <taxon>Dinophyceae</taxon>
        <taxon>Suessiales</taxon>
        <taxon>Symbiodiniaceae</taxon>
        <taxon>Durusdinium</taxon>
    </lineage>
</organism>
<name>A0ABP0MUU0_9DINO</name>
<proteinExistence type="predicted"/>
<keyword evidence="1" id="KW-0732">Signal</keyword>
<accession>A0ABP0MUU0</accession>
<keyword evidence="3" id="KW-1185">Reference proteome</keyword>
<dbReference type="EMBL" id="CAXAMN010019890">
    <property type="protein sequence ID" value="CAK9055139.1"/>
    <property type="molecule type" value="Genomic_DNA"/>
</dbReference>
<evidence type="ECO:0000256" key="1">
    <source>
        <dbReference type="SAM" id="SignalP"/>
    </source>
</evidence>
<evidence type="ECO:0000313" key="3">
    <source>
        <dbReference type="Proteomes" id="UP001642484"/>
    </source>
</evidence>
<evidence type="ECO:0000313" key="2">
    <source>
        <dbReference type="EMBL" id="CAK9055139.1"/>
    </source>
</evidence>
<feature type="signal peptide" evidence="1">
    <location>
        <begin position="1"/>
        <end position="16"/>
    </location>
</feature>
<reference evidence="2 3" key="1">
    <citation type="submission" date="2024-02" db="EMBL/GenBank/DDBJ databases">
        <authorList>
            <person name="Chen Y."/>
            <person name="Shah S."/>
            <person name="Dougan E. K."/>
            <person name="Thang M."/>
            <person name="Chan C."/>
        </authorList>
    </citation>
    <scope>NUCLEOTIDE SEQUENCE [LARGE SCALE GENOMIC DNA]</scope>
</reference>
<dbReference type="PANTHER" id="PTHR22946:SF8">
    <property type="entry name" value="ACETYL XYLAN ESTERASE DOMAIN-CONTAINING PROTEIN"/>
    <property type="match status" value="1"/>
</dbReference>
<protein>
    <submittedName>
        <fullName evidence="2">Uncharacterized protein</fullName>
    </submittedName>
</protein>
<sequence>MGRRCCWMFLAVFAHAGIFRHELVDGEVREVSCSSLDDCFEKGFMTPGMMLHRMWARKIDLAMQKRQDALSHANASSLLSRQRQVRRALRHLLRAVEHRPPPAMRLVRRYQDESRGVTVLMLLFESWRGEFVPAVVYVPLGLEMRLEKRPAVLHLPGHLAGGLRDPDEQKLSLGLAQRGYVVLSFDPISQGERLQYGPKAVTLECRASKEEKGSDWGGKFPPCKGEGPPCSVAHNHFGQQLWLLGRGAEELFVRLHAQTVPNGDAQRALDILSDLPFVNASSIGVVGCSGGGTLTAYLGAVDARVTAAAVACYFSTLGRELVEGTCNYDAEQIIWGMAKYGIDKPDMLRARAPQATAVLLTSHDCFPIAGGREGFAEVEAAFHAHGDATNLYASEAPGFHEVTETGLDAVQTFFHDQLGPSPDWLLPVLDPSPLPCSMLWFGESQMKAGIAGPRVPMPEHLRLLAQPKRQSLRWKRRGEAVGRGRSWLASLPQVSARIAKVPAEAINKVSTAGADHAVVAAKTQYYSFGKEDWFILYTDSSCAVTLRLYETAGRPKEDVVVLIFGGPTDVNRQLSRQEDLLLQQLQDHGFGAVAICGLCGFGDQFWRDGLWQFAPLLLGETHTGFHASEVLYTMSWAFRQLGARQVVLIAHGGATGAVLHAAVHAPGSEDRRIGALVLLWAPSFEEVARAKRHWLPWQMQMHGVLNHYDLPDLLAAIPRKRAAPTLIVEPRGATRASLPRGFAWRMYWLAAKRLRRAGHSLRILAGCRLSQLWRAREIVAFLQARVAQA</sequence>
<dbReference type="Proteomes" id="UP001642484">
    <property type="component" value="Unassembled WGS sequence"/>
</dbReference>
<dbReference type="SUPFAM" id="SSF53474">
    <property type="entry name" value="alpha/beta-Hydrolases"/>
    <property type="match status" value="2"/>
</dbReference>